<accession>A0A809RY04</accession>
<dbReference type="GO" id="GO:0009306">
    <property type="term" value="P:protein secretion"/>
    <property type="evidence" value="ECO:0007669"/>
    <property type="project" value="InterPro"/>
</dbReference>
<name>A0A809RY04_9PROT</name>
<evidence type="ECO:0000259" key="6">
    <source>
        <dbReference type="Pfam" id="PF03958"/>
    </source>
</evidence>
<reference evidence="7" key="1">
    <citation type="journal article" name="DNA Res.">
        <title>The physiological potential of anammox bacteria as revealed by their core genome structure.</title>
        <authorList>
            <person name="Okubo T."/>
            <person name="Toyoda A."/>
            <person name="Fukuhara K."/>
            <person name="Uchiyama I."/>
            <person name="Harigaya Y."/>
            <person name="Kuroiwa M."/>
            <person name="Suzuki T."/>
            <person name="Murakami Y."/>
            <person name="Suwa Y."/>
            <person name="Takami H."/>
        </authorList>
    </citation>
    <scope>NUCLEOTIDE SEQUENCE</scope>
    <source>
        <strain evidence="7">317325-3</strain>
    </source>
</reference>
<evidence type="ECO:0000256" key="4">
    <source>
        <dbReference type="SAM" id="SignalP"/>
    </source>
</evidence>
<dbReference type="InterPro" id="IPR038591">
    <property type="entry name" value="NolW-like_sf"/>
</dbReference>
<gene>
    <name evidence="7" type="ORF">DSYM_17750</name>
</gene>
<dbReference type="Pfam" id="PF00263">
    <property type="entry name" value="Secretin"/>
    <property type="match status" value="1"/>
</dbReference>
<protein>
    <recommendedName>
        <fullName evidence="9">NolW-like domain-containing protein</fullName>
    </recommendedName>
</protein>
<dbReference type="Pfam" id="PF03958">
    <property type="entry name" value="Secretin_N"/>
    <property type="match status" value="1"/>
</dbReference>
<evidence type="ECO:0000259" key="5">
    <source>
        <dbReference type="Pfam" id="PF00263"/>
    </source>
</evidence>
<proteinExistence type="inferred from homology"/>
<keyword evidence="3" id="KW-0813">Transport</keyword>
<evidence type="ECO:0000313" key="7">
    <source>
        <dbReference type="EMBL" id="BBO21076.1"/>
    </source>
</evidence>
<comment type="subcellular location">
    <subcellularLocation>
        <location evidence="3">Cell outer membrane</location>
    </subcellularLocation>
</comment>
<dbReference type="AlphaFoldDB" id="A0A809RY04"/>
<evidence type="ECO:0008006" key="9">
    <source>
        <dbReference type="Google" id="ProtNLM"/>
    </source>
</evidence>
<dbReference type="InterPro" id="IPR005644">
    <property type="entry name" value="NolW-like"/>
</dbReference>
<feature type="domain" description="Type II/III secretion system secretin-like" evidence="5">
    <location>
        <begin position="162"/>
        <end position="269"/>
    </location>
</feature>
<feature type="chain" id="PRO_5035157571" description="NolW-like domain-containing protein" evidence="4">
    <location>
        <begin position="31"/>
        <end position="294"/>
    </location>
</feature>
<feature type="signal peptide" evidence="4">
    <location>
        <begin position="1"/>
        <end position="30"/>
    </location>
</feature>
<dbReference type="GO" id="GO:0009279">
    <property type="term" value="C:cell outer membrane"/>
    <property type="evidence" value="ECO:0007669"/>
    <property type="project" value="UniProtKB-SubCell"/>
</dbReference>
<evidence type="ECO:0000313" key="8">
    <source>
        <dbReference type="Proteomes" id="UP000662914"/>
    </source>
</evidence>
<dbReference type="InterPro" id="IPR004846">
    <property type="entry name" value="T2SS/T3SS_dom"/>
</dbReference>
<dbReference type="Gene3D" id="3.30.1370.120">
    <property type="match status" value="1"/>
</dbReference>
<dbReference type="EMBL" id="AP021857">
    <property type="protein sequence ID" value="BBO21076.1"/>
    <property type="molecule type" value="Genomic_DNA"/>
</dbReference>
<organism evidence="7 8">
    <name type="scientific">Candidatus Desulfobacillus denitrificans</name>
    <dbReference type="NCBI Taxonomy" id="2608985"/>
    <lineage>
        <taxon>Bacteria</taxon>
        <taxon>Pseudomonadati</taxon>
        <taxon>Pseudomonadota</taxon>
        <taxon>Betaproteobacteria</taxon>
        <taxon>Candidatus Desulfobacillus</taxon>
    </lineage>
</organism>
<keyword evidence="1 4" id="KW-0732">Signal</keyword>
<evidence type="ECO:0000256" key="1">
    <source>
        <dbReference type="ARBA" id="ARBA00022729"/>
    </source>
</evidence>
<sequence length="294" mass="31040">MILTMEEAIMRKFILMLACLLALLAGAAHAQQQLEIINLRSRTADQVLPQLRPFVEPGGTLSGMNNQIFIRASAANRQQIRELLAAIDRPPRRLLISVRQDADATATARGGEVSGRVSSGGTTVESRRTVVGGAGVEVRRGGDVVRGQVYDSRSAGSERVSQQVQVVEGGRAYINVGTSVPVPLRQVVLGPGGAVVSESVVYRDLGTGFSAEPQLAGDNVTLTISPTHDTPGGYGPGSANVQRLTTTVSGRLGEWIDLGGSVEERSGESSGIVRYSSRGGSSGRRVQLKVEELP</sequence>
<feature type="domain" description="NolW-like" evidence="6">
    <location>
        <begin position="35"/>
        <end position="92"/>
    </location>
</feature>
<dbReference type="Proteomes" id="UP000662914">
    <property type="component" value="Chromosome"/>
</dbReference>
<comment type="similarity">
    <text evidence="2">Belongs to the bacterial secretin family.</text>
</comment>
<evidence type="ECO:0000256" key="3">
    <source>
        <dbReference type="RuleBase" id="RU004004"/>
    </source>
</evidence>
<dbReference type="KEGG" id="ddz:DSYM_17750"/>
<evidence type="ECO:0000256" key="2">
    <source>
        <dbReference type="RuleBase" id="RU004003"/>
    </source>
</evidence>